<organism evidence="4 5">
    <name type="scientific">Solimicrobium silvestre</name>
    <dbReference type="NCBI Taxonomy" id="2099400"/>
    <lineage>
        <taxon>Bacteria</taxon>
        <taxon>Pseudomonadati</taxon>
        <taxon>Pseudomonadota</taxon>
        <taxon>Betaproteobacteria</taxon>
        <taxon>Burkholderiales</taxon>
        <taxon>Oxalobacteraceae</taxon>
        <taxon>Solimicrobium</taxon>
    </lineage>
</organism>
<dbReference type="GO" id="GO:0004521">
    <property type="term" value="F:RNA endonuclease activity"/>
    <property type="evidence" value="ECO:0007669"/>
    <property type="project" value="InterPro"/>
</dbReference>
<protein>
    <submittedName>
        <fullName evidence="4">Ribonuclease</fullName>
    </submittedName>
</protein>
<keyword evidence="5" id="KW-1185">Reference proteome</keyword>
<feature type="chain" id="PRO_5015418038" evidence="3">
    <location>
        <begin position="37"/>
        <end position="136"/>
    </location>
</feature>
<feature type="signal peptide" evidence="3">
    <location>
        <begin position="1"/>
        <end position="36"/>
    </location>
</feature>
<keyword evidence="3" id="KW-0732">Signal</keyword>
<evidence type="ECO:0000256" key="2">
    <source>
        <dbReference type="ARBA" id="ARBA00022801"/>
    </source>
</evidence>
<evidence type="ECO:0000256" key="1">
    <source>
        <dbReference type="ARBA" id="ARBA00022722"/>
    </source>
</evidence>
<evidence type="ECO:0000313" key="5">
    <source>
        <dbReference type="Proteomes" id="UP000237839"/>
    </source>
</evidence>
<dbReference type="SUPFAM" id="SSF53933">
    <property type="entry name" value="Microbial ribonucleases"/>
    <property type="match status" value="1"/>
</dbReference>
<dbReference type="GO" id="GO:0016787">
    <property type="term" value="F:hydrolase activity"/>
    <property type="evidence" value="ECO:0007669"/>
    <property type="project" value="UniProtKB-KW"/>
</dbReference>
<dbReference type="InterPro" id="IPR000026">
    <property type="entry name" value="N1-like"/>
</dbReference>
<keyword evidence="2" id="KW-0378">Hydrolase</keyword>
<accession>A0A2S9GWG8</accession>
<sequence length="136" mass="15159">MAASIEKLSILLMMNNLKTWLLAIACSALFCLPCFAEADTGLAQVRFDQLPVSAQKTLGLIKQNGPFPFDKDGVVFGNYEGILPKQKRGYYHEYTVPTAGAKNRGAQRIVMGGTLQNSPDFYYTNDHYASFKRIQE</sequence>
<comment type="caution">
    <text evidence="4">The sequence shown here is derived from an EMBL/GenBank/DDBJ whole genome shotgun (WGS) entry which is preliminary data.</text>
</comment>
<dbReference type="Proteomes" id="UP000237839">
    <property type="component" value="Unassembled WGS sequence"/>
</dbReference>
<dbReference type="Gene3D" id="3.10.450.30">
    <property type="entry name" value="Microbial ribonucleases"/>
    <property type="match status" value="1"/>
</dbReference>
<proteinExistence type="predicted"/>
<dbReference type="Pfam" id="PF00545">
    <property type="entry name" value="Ribonuclease"/>
    <property type="match status" value="1"/>
</dbReference>
<reference evidence="4 5" key="1">
    <citation type="submission" date="2018-02" db="EMBL/GenBank/DDBJ databases">
        <title>Solimicrobium silvestre gen. nov., sp. nov., isolated from alpine forest soil.</title>
        <authorList>
            <person name="Margesin R."/>
            <person name="Albuquerque L."/>
            <person name="Zhang D.-C."/>
            <person name="Froufe H.J.C."/>
            <person name="Severino R."/>
            <person name="Roxo I."/>
            <person name="Egas C."/>
            <person name="Da Costa M.S."/>
        </authorList>
    </citation>
    <scope>NUCLEOTIDE SEQUENCE [LARGE SCALE GENOMIC DNA]</scope>
    <source>
        <strain evidence="4 5">S20-91</strain>
    </source>
</reference>
<dbReference type="AlphaFoldDB" id="A0A2S9GWG8"/>
<keyword evidence="1" id="KW-0540">Nuclease</keyword>
<gene>
    <name evidence="4" type="ORF">S2091_3204</name>
</gene>
<name>A0A2S9GWG8_9BURK</name>
<evidence type="ECO:0000256" key="3">
    <source>
        <dbReference type="SAM" id="SignalP"/>
    </source>
</evidence>
<dbReference type="GO" id="GO:0003723">
    <property type="term" value="F:RNA binding"/>
    <property type="evidence" value="ECO:0007669"/>
    <property type="project" value="InterPro"/>
</dbReference>
<dbReference type="CDD" id="cd00607">
    <property type="entry name" value="RNase_Sa"/>
    <property type="match status" value="1"/>
</dbReference>
<dbReference type="InterPro" id="IPR016191">
    <property type="entry name" value="Ribonuclease/ribotoxin"/>
</dbReference>
<dbReference type="EMBL" id="PUGF01000016">
    <property type="protein sequence ID" value="PRC92069.1"/>
    <property type="molecule type" value="Genomic_DNA"/>
</dbReference>
<evidence type="ECO:0000313" key="4">
    <source>
        <dbReference type="EMBL" id="PRC92069.1"/>
    </source>
</evidence>